<evidence type="ECO:0000256" key="1">
    <source>
        <dbReference type="ARBA" id="ARBA00004370"/>
    </source>
</evidence>
<keyword evidence="8" id="KW-1185">Reference proteome</keyword>
<dbReference type="PANTHER" id="PTHR10465:SF0">
    <property type="entry name" value="SARCALUMENIN"/>
    <property type="match status" value="1"/>
</dbReference>
<dbReference type="Pfam" id="PF00350">
    <property type="entry name" value="Dynamin_N"/>
    <property type="match status" value="2"/>
</dbReference>
<dbReference type="InterPro" id="IPR027094">
    <property type="entry name" value="Mitofusin_fam"/>
</dbReference>
<dbReference type="InterPro" id="IPR045063">
    <property type="entry name" value="Dynamin_N"/>
</dbReference>
<keyword evidence="5" id="KW-0472">Membrane</keyword>
<dbReference type="RefSeq" id="WP_134212861.1">
    <property type="nucleotide sequence ID" value="NZ_QFFZ01000007.1"/>
</dbReference>
<name>A0A4Y7RTR2_9FIRM</name>
<accession>A0A4Y7RTR2</accession>
<evidence type="ECO:0000256" key="2">
    <source>
        <dbReference type="ARBA" id="ARBA00022741"/>
    </source>
</evidence>
<evidence type="ECO:0000256" key="4">
    <source>
        <dbReference type="ARBA" id="ARBA00023134"/>
    </source>
</evidence>
<dbReference type="Gene3D" id="3.40.50.300">
    <property type="entry name" value="P-loop containing nucleotide triphosphate hydrolases"/>
    <property type="match status" value="3"/>
</dbReference>
<feature type="domain" description="Dynamin N-terminal" evidence="6">
    <location>
        <begin position="370"/>
        <end position="617"/>
    </location>
</feature>
<dbReference type="GO" id="GO:0003924">
    <property type="term" value="F:GTPase activity"/>
    <property type="evidence" value="ECO:0007669"/>
    <property type="project" value="InterPro"/>
</dbReference>
<protein>
    <submittedName>
        <fullName evidence="7">GTPase Der</fullName>
    </submittedName>
</protein>
<evidence type="ECO:0000256" key="3">
    <source>
        <dbReference type="ARBA" id="ARBA00022801"/>
    </source>
</evidence>
<comment type="subcellular location">
    <subcellularLocation>
        <location evidence="1">Membrane</location>
    </subcellularLocation>
</comment>
<dbReference type="GO" id="GO:0005525">
    <property type="term" value="F:GTP binding"/>
    <property type="evidence" value="ECO:0007669"/>
    <property type="project" value="UniProtKB-KW"/>
</dbReference>
<keyword evidence="3" id="KW-0378">Hydrolase</keyword>
<evidence type="ECO:0000313" key="8">
    <source>
        <dbReference type="Proteomes" id="UP000297597"/>
    </source>
</evidence>
<proteinExistence type="predicted"/>
<gene>
    <name evidence="7" type="primary">der_1</name>
    <name evidence="7" type="ORF">Pmgp_00982</name>
</gene>
<reference evidence="7 8" key="1">
    <citation type="journal article" date="2018" name="Environ. Microbiol.">
        <title>Novel energy conservation strategies and behaviour of Pelotomaculum schinkii driving syntrophic propionate catabolism.</title>
        <authorList>
            <person name="Hidalgo-Ahumada C.A.P."/>
            <person name="Nobu M.K."/>
            <person name="Narihiro T."/>
            <person name="Tamaki H."/>
            <person name="Liu W.T."/>
            <person name="Kamagata Y."/>
            <person name="Stams A.J.M."/>
            <person name="Imachi H."/>
            <person name="Sousa D.Z."/>
        </authorList>
    </citation>
    <scope>NUCLEOTIDE SEQUENCE [LARGE SCALE GENOMIC DNA]</scope>
    <source>
        <strain evidence="7 8">MGP</strain>
    </source>
</reference>
<dbReference type="PANTHER" id="PTHR10465">
    <property type="entry name" value="TRANSMEMBRANE GTPASE FZO1"/>
    <property type="match status" value="1"/>
</dbReference>
<evidence type="ECO:0000256" key="5">
    <source>
        <dbReference type="ARBA" id="ARBA00023136"/>
    </source>
</evidence>
<dbReference type="Proteomes" id="UP000297597">
    <property type="component" value="Unassembled WGS sequence"/>
</dbReference>
<feature type="domain" description="Dynamin N-terminal" evidence="6">
    <location>
        <begin position="26"/>
        <end position="150"/>
    </location>
</feature>
<dbReference type="EMBL" id="QFFZ01000007">
    <property type="protein sequence ID" value="TEB12365.1"/>
    <property type="molecule type" value="Genomic_DNA"/>
</dbReference>
<sequence>MNDLSALIEKCETLNGFIDKAAKPVVAILGSFNSGKSTLVNRLLGMEISPVGIIPTTSCLICFDYGISFRASLSGTSKKAVFFEPAHLHSYLEREKPAGGRLNIQVPSPLLKKCLLLDTPGIDSLNKNSCELAEKAAREADKIIYLFHQRGIEDFNQLFLSRLAKLWQSKNLGDISFWLNCNLGVSDGTSLAATAAALRKIFFSLVRLNTINTLDADNIETLRLFLELELIRETLRQATANLKKIDLEIPARIKKTAGIKDEALFLSEIWSVYEISRAVLAAGQVIHSIPVFSKELTKQIESMNSSNLGGKNMNPSGRSFRPRTADIRANRQALLDLIRQLLDDAAVTDYLDRPTLERLYSQIAQERFTIVVSGGFSTGKSTFINALLKENLLPAGDGPTTAAVTTVAGGSRKRAVIYTPLQSVISIIERVGDEAVLDSGAAAALARIVMTGDSGISKLEAYVDGQFVPADRFKIAGMLREAKELFAAGAFARAAGDRAVPEVFKRLPWKRLARKKLLQKVRLTFSSPGSRGFDLEKPDLLQSFWNTLGADSAFMIEKVEIEHPSDFLKLAVLVDTPGLDWIHRRHYEKTARSILQGDAYLFFLNGKHILNKMDRDSYQDLFCTRQVCTDEAYVKKSGGLFYVINFADTLTALQRETVYNFVTRALAGTENKVRSGDHKPRVFLISALQGLTGAESGMSTLLKSLEQTILTYRGRNFYLVKANQLYASLDAAALAIDSLCLEEQLTAGAKKSLREAWEILRASKRKLKDIRNSIFDAGRF</sequence>
<comment type="caution">
    <text evidence="7">The sequence shown here is derived from an EMBL/GenBank/DDBJ whole genome shotgun (WGS) entry which is preliminary data.</text>
</comment>
<dbReference type="SUPFAM" id="SSF52540">
    <property type="entry name" value="P-loop containing nucleoside triphosphate hydrolases"/>
    <property type="match status" value="2"/>
</dbReference>
<evidence type="ECO:0000259" key="6">
    <source>
        <dbReference type="Pfam" id="PF00350"/>
    </source>
</evidence>
<dbReference type="OrthoDB" id="9816479at2"/>
<organism evidence="7 8">
    <name type="scientific">Pelotomaculum propionicicum</name>
    <dbReference type="NCBI Taxonomy" id="258475"/>
    <lineage>
        <taxon>Bacteria</taxon>
        <taxon>Bacillati</taxon>
        <taxon>Bacillota</taxon>
        <taxon>Clostridia</taxon>
        <taxon>Eubacteriales</taxon>
        <taxon>Desulfotomaculaceae</taxon>
        <taxon>Pelotomaculum</taxon>
    </lineage>
</organism>
<dbReference type="InterPro" id="IPR027417">
    <property type="entry name" value="P-loop_NTPase"/>
</dbReference>
<evidence type="ECO:0000313" key="7">
    <source>
        <dbReference type="EMBL" id="TEB12365.1"/>
    </source>
</evidence>
<dbReference type="AlphaFoldDB" id="A0A4Y7RTR2"/>
<keyword evidence="2" id="KW-0547">Nucleotide-binding</keyword>
<dbReference type="GO" id="GO:0016020">
    <property type="term" value="C:membrane"/>
    <property type="evidence" value="ECO:0007669"/>
    <property type="project" value="UniProtKB-SubCell"/>
</dbReference>
<keyword evidence="4" id="KW-0342">GTP-binding</keyword>